<dbReference type="InterPro" id="IPR036465">
    <property type="entry name" value="vWFA_dom_sf"/>
</dbReference>
<dbReference type="EMBL" id="HBEW01007314">
    <property type="protein sequence ID" value="CAD8586909.1"/>
    <property type="molecule type" value="Transcribed_RNA"/>
</dbReference>
<evidence type="ECO:0000256" key="8">
    <source>
        <dbReference type="ARBA" id="ARBA00023163"/>
    </source>
</evidence>
<dbReference type="GO" id="GO:0000439">
    <property type="term" value="C:transcription factor TFIIH core complex"/>
    <property type="evidence" value="ECO:0007669"/>
    <property type="project" value="UniProtKB-UniRule"/>
</dbReference>
<dbReference type="GO" id="GO:0005675">
    <property type="term" value="C:transcription factor TFIIH holo complex"/>
    <property type="evidence" value="ECO:0007669"/>
    <property type="project" value="UniProtKB-UniRule"/>
</dbReference>
<evidence type="ECO:0000256" key="1">
    <source>
        <dbReference type="ARBA" id="ARBA00004123"/>
    </source>
</evidence>
<evidence type="ECO:0000256" key="2">
    <source>
        <dbReference type="ARBA" id="ARBA00005273"/>
    </source>
</evidence>
<protein>
    <recommendedName>
        <fullName evidence="11">General transcription and DNA repair factor IIH subunit TFB4</fullName>
    </recommendedName>
    <alternativeName>
        <fullName evidence="11">RNA polymerase II transcription factor B subunit 4</fullName>
    </alternativeName>
</protein>
<keyword evidence="10 11" id="KW-0539">Nucleus</keyword>
<dbReference type="GO" id="GO:0008270">
    <property type="term" value="F:zinc ion binding"/>
    <property type="evidence" value="ECO:0007669"/>
    <property type="project" value="UniProtKB-KW"/>
</dbReference>
<gene>
    <name evidence="12" type="ORF">OMED0929_LOCUS6175</name>
</gene>
<evidence type="ECO:0000256" key="6">
    <source>
        <dbReference type="ARBA" id="ARBA00022833"/>
    </source>
</evidence>
<organism evidence="12">
    <name type="scientific">Ostreococcus mediterraneus</name>
    <dbReference type="NCBI Taxonomy" id="1486918"/>
    <lineage>
        <taxon>Eukaryota</taxon>
        <taxon>Viridiplantae</taxon>
        <taxon>Chlorophyta</taxon>
        <taxon>Mamiellophyceae</taxon>
        <taxon>Mamiellales</taxon>
        <taxon>Bathycoccaceae</taxon>
        <taxon>Ostreococcus</taxon>
    </lineage>
</organism>
<evidence type="ECO:0000256" key="11">
    <source>
        <dbReference type="RuleBase" id="RU368090"/>
    </source>
</evidence>
<keyword evidence="7 11" id="KW-0805">Transcription regulation</keyword>
<comment type="function">
    <text evidence="11">Component of the general transcription and DNA repair factor IIH (TFIIH) core complex, which is involved in general and transcription-coupled nucleotide excision repair (NER) of damaged DNA and, when complexed to CAK, in RNA transcription by RNA polymerase II. In NER, TFIIH acts by opening DNA around the lesion to allow the excision of the damaged oligonucleotide and its replacement by a new DNA fragment. In transcription, TFIIH has an essential role in transcription initiation. When the pre-initiation complex (PIC) has been established, TFIIH is required for promoter opening and promoter escape. Phosphorylation of the C-terminal tail (CTD) of the largest subunit of RNA polymerase II by the kinase module CAK controls the initiation of transcription.</text>
</comment>
<keyword evidence="4 11" id="KW-0227">DNA damage</keyword>
<sequence length="316" mass="33803">MGADDDVVDDKSLLILLIETNPKYWASSDGKGSGTSAALGLTHVLRATTIFLNSFFALNQQNRVAVIAVHDDGCHYLYTSPLAGEANEEDEDADEDARWTNKVGGLDPLQIEAGPTMLARLGELAGADSSKKRKGKGSVGDEDDAAIIASPFAGALSLALCYSNRVQSLEATSGLRVKPRILCLQGSQDRPTDYISMMNAIFSAQRQSIPIDTCVLGDYDSPFMQQAAHITKGAYVKPVKGEGLLQYLLSTASVDLHSRKFLKLPATRGVDFRASCFCHKRPIASGFVCSVCLSIFCETRDACDTCGADFTATAAS</sequence>
<dbReference type="GO" id="GO:0006289">
    <property type="term" value="P:nucleotide-excision repair"/>
    <property type="evidence" value="ECO:0007669"/>
    <property type="project" value="UniProtKB-UniRule"/>
</dbReference>
<reference evidence="12" key="1">
    <citation type="submission" date="2021-01" db="EMBL/GenBank/DDBJ databases">
        <authorList>
            <person name="Corre E."/>
            <person name="Pelletier E."/>
            <person name="Niang G."/>
            <person name="Scheremetjew M."/>
            <person name="Finn R."/>
            <person name="Kale V."/>
            <person name="Holt S."/>
            <person name="Cochrane G."/>
            <person name="Meng A."/>
            <person name="Brown T."/>
            <person name="Cohen L."/>
        </authorList>
    </citation>
    <scope>NUCLEOTIDE SEQUENCE</scope>
    <source>
        <strain evidence="12">Clade-D-RCC2572</strain>
    </source>
</reference>
<evidence type="ECO:0000256" key="9">
    <source>
        <dbReference type="ARBA" id="ARBA00023204"/>
    </source>
</evidence>
<dbReference type="Pfam" id="PF03850">
    <property type="entry name" value="Tfb4"/>
    <property type="match status" value="1"/>
</dbReference>
<evidence type="ECO:0000256" key="7">
    <source>
        <dbReference type="ARBA" id="ARBA00023015"/>
    </source>
</evidence>
<keyword evidence="9 11" id="KW-0234">DNA repair</keyword>
<proteinExistence type="inferred from homology"/>
<comment type="similarity">
    <text evidence="2 11">Belongs to the TFB4 family.</text>
</comment>
<evidence type="ECO:0000256" key="5">
    <source>
        <dbReference type="ARBA" id="ARBA00022771"/>
    </source>
</evidence>
<evidence type="ECO:0000256" key="4">
    <source>
        <dbReference type="ARBA" id="ARBA00022763"/>
    </source>
</evidence>
<comment type="subcellular location">
    <subcellularLocation>
        <location evidence="1 11">Nucleus</location>
    </subcellularLocation>
</comment>
<accession>A0A6U0EW64</accession>
<keyword evidence="8 11" id="KW-0804">Transcription</keyword>
<name>A0A6U0EW64_9CHLO</name>
<evidence type="ECO:0000256" key="10">
    <source>
        <dbReference type="ARBA" id="ARBA00023242"/>
    </source>
</evidence>
<dbReference type="Gene3D" id="3.40.50.410">
    <property type="entry name" value="von Willebrand factor, type A domain"/>
    <property type="match status" value="1"/>
</dbReference>
<keyword evidence="3 11" id="KW-0479">Metal-binding</keyword>
<keyword evidence="6 11" id="KW-0862">Zinc</keyword>
<dbReference type="GO" id="GO:0006355">
    <property type="term" value="P:regulation of DNA-templated transcription"/>
    <property type="evidence" value="ECO:0007669"/>
    <property type="project" value="InterPro"/>
</dbReference>
<dbReference type="PANTHER" id="PTHR12831:SF0">
    <property type="entry name" value="GENERAL TRANSCRIPTION FACTOR IIH SUBUNIT 3"/>
    <property type="match status" value="1"/>
</dbReference>
<dbReference type="AlphaFoldDB" id="A0A6U0EW64"/>
<evidence type="ECO:0000313" key="12">
    <source>
        <dbReference type="EMBL" id="CAD8586909.1"/>
    </source>
</evidence>
<keyword evidence="5 11" id="KW-0863">Zinc-finger</keyword>
<comment type="subunit">
    <text evidence="11">Component of the 7-subunit TFIIH core complex composed of XPB, XPD, TFB1/GTF2H1, GTF2H2/P44, TFB4/GTF2H3, TFB2/GTF2H4 and TFB5/GTF2H5, which is active in NER. The core complex associates with the 3-subunit CDK-activating kinase (CAK) module composed of CYCH1/cyclin H1, CDKD and MAT1/At4g30820 to form the 10-subunit holoenzyme (holo-TFIIH) active in transcription.</text>
</comment>
<dbReference type="InterPro" id="IPR004600">
    <property type="entry name" value="TFIIH_Tfb4/GTF2H3"/>
</dbReference>
<dbReference type="PANTHER" id="PTHR12831">
    <property type="entry name" value="TRANSCRIPTION INITIATION FACTOR IIH TFIIH , POLYPEPTIDE 3-RELATED"/>
    <property type="match status" value="1"/>
</dbReference>
<evidence type="ECO:0000256" key="3">
    <source>
        <dbReference type="ARBA" id="ARBA00022723"/>
    </source>
</evidence>